<gene>
    <name evidence="4" type="ORF">Tci_025195</name>
</gene>
<dbReference type="Pfam" id="PF00098">
    <property type="entry name" value="zf-CCHC"/>
    <property type="match status" value="1"/>
</dbReference>
<accession>A0A6L2KXG7</accession>
<dbReference type="Gene3D" id="3.60.10.10">
    <property type="entry name" value="Endonuclease/exonuclease/phosphatase"/>
    <property type="match status" value="1"/>
</dbReference>
<reference evidence="4" key="1">
    <citation type="journal article" date="2019" name="Sci. Rep.">
        <title>Draft genome of Tanacetum cinerariifolium, the natural source of mosquito coil.</title>
        <authorList>
            <person name="Yamashiro T."/>
            <person name="Shiraishi A."/>
            <person name="Satake H."/>
            <person name="Nakayama K."/>
        </authorList>
    </citation>
    <scope>NUCLEOTIDE SEQUENCE</scope>
</reference>
<feature type="compositionally biased region" description="Acidic residues" evidence="2">
    <location>
        <begin position="1086"/>
        <end position="1097"/>
    </location>
</feature>
<evidence type="ECO:0000256" key="2">
    <source>
        <dbReference type="SAM" id="MobiDB-lite"/>
    </source>
</evidence>
<feature type="compositionally biased region" description="Basic and acidic residues" evidence="2">
    <location>
        <begin position="1104"/>
        <end position="1122"/>
    </location>
</feature>
<dbReference type="GO" id="GO:0003676">
    <property type="term" value="F:nucleic acid binding"/>
    <property type="evidence" value="ECO:0007669"/>
    <property type="project" value="InterPro"/>
</dbReference>
<keyword evidence="1" id="KW-0479">Metal-binding</keyword>
<evidence type="ECO:0000313" key="4">
    <source>
        <dbReference type="EMBL" id="GEU53217.1"/>
    </source>
</evidence>
<dbReference type="InterPro" id="IPR036691">
    <property type="entry name" value="Endo/exonu/phosph_ase_sf"/>
</dbReference>
<proteinExistence type="predicted"/>
<protein>
    <recommendedName>
        <fullName evidence="3">CCHC-type domain-containing protein</fullName>
    </recommendedName>
</protein>
<dbReference type="SUPFAM" id="SSF57756">
    <property type="entry name" value="Retrovirus zinc finger-like domains"/>
    <property type="match status" value="1"/>
</dbReference>
<keyword evidence="1" id="KW-0863">Zinc-finger</keyword>
<comment type="caution">
    <text evidence="4">The sequence shown here is derived from an EMBL/GenBank/DDBJ whole genome shotgun (WGS) entry which is preliminary data.</text>
</comment>
<dbReference type="InterPro" id="IPR036875">
    <property type="entry name" value="Znf_CCHC_sf"/>
</dbReference>
<evidence type="ECO:0000256" key="1">
    <source>
        <dbReference type="PROSITE-ProRule" id="PRU00047"/>
    </source>
</evidence>
<dbReference type="Gene3D" id="4.10.60.10">
    <property type="entry name" value="Zinc finger, CCHC-type"/>
    <property type="match status" value="1"/>
</dbReference>
<sequence>MSFWTGKVGETRETRRRSRIEAKHRIRLGCWNETKWKDSNTKEGNGYKLWYSGSHAARNGVGVILKACVKDKVVYVNRCNDRIISLTLVIEGEPVNVISAYAPKTGNSRRSGHTTVITRNAAYQADDLDAYDSDCDELNTTKVALMLFRILTYLHNKMHYYYVIEQLKTQVVSCTKINLDNKSVNDTLTAELERYKKQVKVLKEGQIVELEPKLYNGNVNKNNNAIVIFDSEETLKLAEESHPTPSNKPTKVKVPKELPKVSMVNTSLKNLKHHLAGFDVERECKLYDEFDKFVYKKGETLRDFYLRFLLLLDDLNIYNVKLEQFQVNTKFLNSLPPEWSKVVSDVKIVRDLHTTNIDQLHDYLEVGLSSAMAHLLEPCLEQHEFHVNEVRLMHERNSQLHAFIATHQMTSLLIKLIRTLTKTLNFNHRTYTPGASGRNSVKQRTVICYNCKGEGHISKQCTKPKRKQDDSLFNDKVLLVQAQQNGQILHEDELDFLADPGIPEGQATQTVITQHAAYQADDLDAYDSDYDELNTTKNSVNSLDPTPSNRPTKVEVPKELPKFSMVNTSLKKLKHHLAGFDVVVKERTTAIALTKVNQQRQPKYSPLDLGLNVPVFKHGDNPIDVINHMMSFLTSVVTSRYPPTNNQDIHSRSKWKQFCETKDGYLLQLTENFRRSSHTTIVTYNAAYQVDDLDAYDFDCDEHNTTKVALMNSVNSSDPTPSNRPTKVEVLKELPKVGMVNTSLKKLKHHLASFDMVVKERASATALTDGTWEFKHTKSCFRDEIILFVKALRDLFNTFDQFLIDKVFEVQNISLQSKTSIFLSIYLFFKKMPLGFRNSKEDDMMRISTSVLVHSGEESKSGKRFGFVRFIKVFNVDRLVSNLCTVWIGREKDNAERGCQNSYASVAKGGLKTNGEKVKDPMMVLDESCVNQKDFSCCLNRKVKELGSLINLKMVIQNEGFSGIGLKYLGGIEFKIDDRVTWIDIEGIPLKLRTSNTFNKIASRWGSLIDIDKAEDDNFHSRRMCILTKGMSNVFETFKITYHGKVYWVHAKEISGWVPDFEKESEDDSDSKSEQSNQNNNGDINGSEEEQQVEDDISVVPDTIGKDVRSKDDEGNTPKEVVEDQYSADPFGIYSILKKNNRKVTEESSIKESLKFPPGFTPREDGEGDGNVN</sequence>
<dbReference type="EMBL" id="BKCJ010003138">
    <property type="protein sequence ID" value="GEU53217.1"/>
    <property type="molecule type" value="Genomic_DNA"/>
</dbReference>
<evidence type="ECO:0000259" key="3">
    <source>
        <dbReference type="PROSITE" id="PS50158"/>
    </source>
</evidence>
<keyword evidence="1" id="KW-0862">Zinc</keyword>
<feature type="region of interest" description="Disordered" evidence="2">
    <location>
        <begin position="1146"/>
        <end position="1173"/>
    </location>
</feature>
<dbReference type="AlphaFoldDB" id="A0A6L2KXG7"/>
<dbReference type="GO" id="GO:0008270">
    <property type="term" value="F:zinc ion binding"/>
    <property type="evidence" value="ECO:0007669"/>
    <property type="project" value="UniProtKB-KW"/>
</dbReference>
<organism evidence="4">
    <name type="scientific">Tanacetum cinerariifolium</name>
    <name type="common">Dalmatian daisy</name>
    <name type="synonym">Chrysanthemum cinerariifolium</name>
    <dbReference type="NCBI Taxonomy" id="118510"/>
    <lineage>
        <taxon>Eukaryota</taxon>
        <taxon>Viridiplantae</taxon>
        <taxon>Streptophyta</taxon>
        <taxon>Embryophyta</taxon>
        <taxon>Tracheophyta</taxon>
        <taxon>Spermatophyta</taxon>
        <taxon>Magnoliopsida</taxon>
        <taxon>eudicotyledons</taxon>
        <taxon>Gunneridae</taxon>
        <taxon>Pentapetalae</taxon>
        <taxon>asterids</taxon>
        <taxon>campanulids</taxon>
        <taxon>Asterales</taxon>
        <taxon>Asteraceae</taxon>
        <taxon>Asteroideae</taxon>
        <taxon>Anthemideae</taxon>
        <taxon>Anthemidinae</taxon>
        <taxon>Tanacetum</taxon>
    </lineage>
</organism>
<dbReference type="PROSITE" id="PS50158">
    <property type="entry name" value="ZF_CCHC"/>
    <property type="match status" value="1"/>
</dbReference>
<name>A0A6L2KXG7_TANCI</name>
<dbReference type="SMART" id="SM00343">
    <property type="entry name" value="ZnF_C2HC"/>
    <property type="match status" value="1"/>
</dbReference>
<feature type="region of interest" description="Disordered" evidence="2">
    <location>
        <begin position="1061"/>
        <end position="1125"/>
    </location>
</feature>
<dbReference type="InterPro" id="IPR001878">
    <property type="entry name" value="Znf_CCHC"/>
</dbReference>
<feature type="domain" description="CCHC-type" evidence="3">
    <location>
        <begin position="448"/>
        <end position="463"/>
    </location>
</feature>